<feature type="repeat" description="TPR" evidence="1">
    <location>
        <begin position="233"/>
        <end position="266"/>
    </location>
</feature>
<dbReference type="AlphaFoldDB" id="A0A6V7NR80"/>
<sequence length="290" mass="30661">MEVRGSKHWICGTKQRGELECEGFVASSGESEAYPTTALSEPFITPPSSSPLAASEAPNSAECAAPAAAAAEEEEEEAVEIRVCVNRTCARQGSRGSSRRSRGWPRPGSPWPRAGASAAAAPGPTSPCSRAAPSSATAAPRARRPAPRRPLRAPLRPRANLEALALRKKGEDELERGSPAEAETLLSQAIDLNPSGGLHFMYRSRSAARLAIGNIAGALADATEASKIAPDYPQAYLSQGDAFLAMEEWDAAEKAYSTALHLDPLLRRSKSFKARVAKLQEKLTTVSASS</sequence>
<dbReference type="InterPro" id="IPR011990">
    <property type="entry name" value="TPR-like_helical_dom_sf"/>
</dbReference>
<protein>
    <submittedName>
        <fullName evidence="3">Uncharacterized protein</fullName>
    </submittedName>
</protein>
<evidence type="ECO:0000313" key="3">
    <source>
        <dbReference type="EMBL" id="CAD1821130.1"/>
    </source>
</evidence>
<dbReference type="Pfam" id="PF13432">
    <property type="entry name" value="TPR_16"/>
    <property type="match status" value="2"/>
</dbReference>
<organism evidence="3">
    <name type="scientific">Ananas comosus var. bracteatus</name>
    <name type="common">red pineapple</name>
    <dbReference type="NCBI Taxonomy" id="296719"/>
    <lineage>
        <taxon>Eukaryota</taxon>
        <taxon>Viridiplantae</taxon>
        <taxon>Streptophyta</taxon>
        <taxon>Embryophyta</taxon>
        <taxon>Tracheophyta</taxon>
        <taxon>Spermatophyta</taxon>
        <taxon>Magnoliopsida</taxon>
        <taxon>Liliopsida</taxon>
        <taxon>Poales</taxon>
        <taxon>Bromeliaceae</taxon>
        <taxon>Bromelioideae</taxon>
        <taxon>Ananas</taxon>
    </lineage>
</organism>
<feature type="region of interest" description="Disordered" evidence="2">
    <location>
        <begin position="90"/>
        <end position="160"/>
    </location>
</feature>
<name>A0A6V7NR80_ANACO</name>
<feature type="region of interest" description="Disordered" evidence="2">
    <location>
        <begin position="30"/>
        <end position="77"/>
    </location>
</feature>
<evidence type="ECO:0000256" key="2">
    <source>
        <dbReference type="SAM" id="MobiDB-lite"/>
    </source>
</evidence>
<dbReference type="PANTHER" id="PTHR47682:SF1">
    <property type="entry name" value="TETRATRICOPEPTIDE REPEAT (TPR)-CONTAINING PROTEIN"/>
    <property type="match status" value="1"/>
</dbReference>
<dbReference type="PROSITE" id="PS50005">
    <property type="entry name" value="TPR"/>
    <property type="match status" value="1"/>
</dbReference>
<dbReference type="SUPFAM" id="SSF48452">
    <property type="entry name" value="TPR-like"/>
    <property type="match status" value="1"/>
</dbReference>
<feature type="compositionally biased region" description="Low complexity" evidence="2">
    <location>
        <begin position="111"/>
        <end position="140"/>
    </location>
</feature>
<feature type="compositionally biased region" description="Low complexity" evidence="2">
    <location>
        <begin position="50"/>
        <end position="70"/>
    </location>
</feature>
<feature type="compositionally biased region" description="Basic residues" evidence="2">
    <location>
        <begin position="141"/>
        <end position="151"/>
    </location>
</feature>
<dbReference type="Gene3D" id="1.25.40.10">
    <property type="entry name" value="Tetratricopeptide repeat domain"/>
    <property type="match status" value="1"/>
</dbReference>
<reference evidence="3" key="1">
    <citation type="submission" date="2020-07" db="EMBL/GenBank/DDBJ databases">
        <authorList>
            <person name="Lin J."/>
        </authorList>
    </citation>
    <scope>NUCLEOTIDE SEQUENCE</scope>
</reference>
<proteinExistence type="predicted"/>
<gene>
    <name evidence="3" type="ORF">CB5_LOCUS4341</name>
</gene>
<evidence type="ECO:0000256" key="1">
    <source>
        <dbReference type="PROSITE-ProRule" id="PRU00339"/>
    </source>
</evidence>
<dbReference type="SMART" id="SM00028">
    <property type="entry name" value="TPR"/>
    <property type="match status" value="3"/>
</dbReference>
<accession>A0A6V7NR80</accession>
<dbReference type="InterPro" id="IPR019734">
    <property type="entry name" value="TPR_rpt"/>
</dbReference>
<keyword evidence="1" id="KW-0802">TPR repeat</keyword>
<dbReference type="PANTHER" id="PTHR47682">
    <property type="entry name" value="TETRATRICOPEPTIDE REPEAT (TPR)-CONTAINING PROTEIN"/>
    <property type="match status" value="1"/>
</dbReference>
<dbReference type="EMBL" id="LR862141">
    <property type="protein sequence ID" value="CAD1821130.1"/>
    <property type="molecule type" value="Genomic_DNA"/>
</dbReference>